<dbReference type="NCBIfam" id="TIGR02481">
    <property type="entry name" value="hemeryth_dom"/>
    <property type="match status" value="1"/>
</dbReference>
<dbReference type="InterPro" id="IPR016131">
    <property type="entry name" value="Haemerythrin_Fe_BS"/>
</dbReference>
<dbReference type="PROSITE" id="PS00550">
    <property type="entry name" value="HEMERYTHRINS"/>
    <property type="match status" value="1"/>
</dbReference>
<reference evidence="7" key="1">
    <citation type="submission" date="2017-09" db="EMBL/GenBank/DDBJ databases">
        <authorList>
            <person name="Varghese N."/>
            <person name="Submissions S."/>
        </authorList>
    </citation>
    <scope>NUCLEOTIDE SEQUENCE [LARGE SCALE GENOMIC DNA]</scope>
    <source>
        <strain evidence="7">DSM 15103</strain>
    </source>
</reference>
<dbReference type="PANTHER" id="PTHR37164:SF1">
    <property type="entry name" value="BACTERIOHEMERYTHRIN"/>
    <property type="match status" value="1"/>
</dbReference>
<keyword evidence="3" id="KW-0479">Metal-binding</keyword>
<dbReference type="GO" id="GO:0005344">
    <property type="term" value="F:oxygen carrier activity"/>
    <property type="evidence" value="ECO:0007669"/>
    <property type="project" value="UniProtKB-KW"/>
</dbReference>
<dbReference type="InterPro" id="IPR012827">
    <property type="entry name" value="Hemerythrin_metal-bd"/>
</dbReference>
<accession>A0A285N0V1</accession>
<evidence type="ECO:0000259" key="5">
    <source>
        <dbReference type="Pfam" id="PF01814"/>
    </source>
</evidence>
<dbReference type="InterPro" id="IPR050669">
    <property type="entry name" value="Hemerythrin"/>
</dbReference>
<sequence length="140" mass="16895">MLLDISQIPQVALERMNKVHEEEIKLLNELYSTIDECLKGEKSLEDVDKAFRAFYEDVKQHFSSEQEMMEKYNFFAYPMHRGEHDMVLAQLENLKRRWEKDRNPELIKAYVEKEFLPWLMNHIQTMDTVTAHFLSHFIKD</sequence>
<dbReference type="Gene3D" id="1.20.120.50">
    <property type="entry name" value="Hemerythrin-like"/>
    <property type="match status" value="1"/>
</dbReference>
<dbReference type="SUPFAM" id="SSF47188">
    <property type="entry name" value="Hemerythrin-like"/>
    <property type="match status" value="1"/>
</dbReference>
<keyword evidence="7" id="KW-1185">Reference proteome</keyword>
<evidence type="ECO:0000256" key="2">
    <source>
        <dbReference type="ARBA" id="ARBA00022621"/>
    </source>
</evidence>
<evidence type="ECO:0000256" key="1">
    <source>
        <dbReference type="ARBA" id="ARBA00010587"/>
    </source>
</evidence>
<feature type="domain" description="Hemerythrin-like" evidence="5">
    <location>
        <begin position="13"/>
        <end position="128"/>
    </location>
</feature>
<organism evidence="6 7">
    <name type="scientific">Persephonella hydrogeniphila</name>
    <dbReference type="NCBI Taxonomy" id="198703"/>
    <lineage>
        <taxon>Bacteria</taxon>
        <taxon>Pseudomonadati</taxon>
        <taxon>Aquificota</taxon>
        <taxon>Aquificia</taxon>
        <taxon>Aquificales</taxon>
        <taxon>Hydrogenothermaceae</taxon>
        <taxon>Persephonella</taxon>
    </lineage>
</organism>
<evidence type="ECO:0000256" key="4">
    <source>
        <dbReference type="ARBA" id="ARBA00023004"/>
    </source>
</evidence>
<dbReference type="Proteomes" id="UP000219036">
    <property type="component" value="Unassembled WGS sequence"/>
</dbReference>
<evidence type="ECO:0000313" key="7">
    <source>
        <dbReference type="Proteomes" id="UP000219036"/>
    </source>
</evidence>
<comment type="similarity">
    <text evidence="1">Belongs to the hemerythrin family.</text>
</comment>
<evidence type="ECO:0000313" key="6">
    <source>
        <dbReference type="EMBL" id="SNZ02553.1"/>
    </source>
</evidence>
<proteinExistence type="inferred from homology"/>
<dbReference type="OrthoDB" id="9774644at2"/>
<protein>
    <submittedName>
        <fullName evidence="6">Hemerythrin</fullName>
    </submittedName>
</protein>
<dbReference type="AlphaFoldDB" id="A0A285N0V1"/>
<dbReference type="EMBL" id="OBEI01000001">
    <property type="protein sequence ID" value="SNZ02553.1"/>
    <property type="molecule type" value="Genomic_DNA"/>
</dbReference>
<name>A0A285N0V1_9AQUI</name>
<dbReference type="Pfam" id="PF01814">
    <property type="entry name" value="Hemerythrin"/>
    <property type="match status" value="1"/>
</dbReference>
<dbReference type="InterPro" id="IPR035938">
    <property type="entry name" value="Hemerythrin-like_sf"/>
</dbReference>
<dbReference type="CDD" id="cd12107">
    <property type="entry name" value="Hemerythrin"/>
    <property type="match status" value="1"/>
</dbReference>
<keyword evidence="2" id="KW-0813">Transport</keyword>
<evidence type="ECO:0000256" key="3">
    <source>
        <dbReference type="ARBA" id="ARBA00022723"/>
    </source>
</evidence>
<dbReference type="GO" id="GO:0046872">
    <property type="term" value="F:metal ion binding"/>
    <property type="evidence" value="ECO:0007669"/>
    <property type="project" value="UniProtKB-KW"/>
</dbReference>
<dbReference type="InterPro" id="IPR012312">
    <property type="entry name" value="Hemerythrin-like"/>
</dbReference>
<gene>
    <name evidence="6" type="ORF">SAMN06265182_0149</name>
</gene>
<dbReference type="RefSeq" id="WP_096999353.1">
    <property type="nucleotide sequence ID" value="NZ_OBEI01000001.1"/>
</dbReference>
<keyword evidence="4" id="KW-0408">Iron</keyword>
<dbReference type="PANTHER" id="PTHR37164">
    <property type="entry name" value="BACTERIOHEMERYTHRIN"/>
    <property type="match status" value="1"/>
</dbReference>
<keyword evidence="2" id="KW-0561">Oxygen transport</keyword>